<comment type="caution">
    <text evidence="2">The sequence shown here is derived from an EMBL/GenBank/DDBJ whole genome shotgun (WGS) entry which is preliminary data.</text>
</comment>
<dbReference type="InterPro" id="IPR032870">
    <property type="entry name" value="ALKBH7-like"/>
</dbReference>
<dbReference type="Gene3D" id="2.60.120.590">
    <property type="entry name" value="Alpha-ketoglutarate-dependent dioxygenase AlkB-like"/>
    <property type="match status" value="1"/>
</dbReference>
<dbReference type="EMBL" id="JAVRJZ010000015">
    <property type="protein sequence ID" value="KAK2712408.1"/>
    <property type="molecule type" value="Genomic_DNA"/>
</dbReference>
<dbReference type="InterPro" id="IPR037151">
    <property type="entry name" value="AlkB-like_sf"/>
</dbReference>
<dbReference type="PANTHER" id="PTHR21052:SF0">
    <property type="entry name" value="ALPHA-KETOGLUTARATE-DEPENDENT DIOXYGENASE ALKB HOMOLOG 7, MITOCHONDRIAL"/>
    <property type="match status" value="1"/>
</dbReference>
<dbReference type="GO" id="GO:0006974">
    <property type="term" value="P:DNA damage response"/>
    <property type="evidence" value="ECO:0007669"/>
    <property type="project" value="InterPro"/>
</dbReference>
<comment type="cofactor">
    <cofactor evidence="1">
        <name>Fe(2+)</name>
        <dbReference type="ChEBI" id="CHEBI:29033"/>
    </cofactor>
</comment>
<organism evidence="2 3">
    <name type="scientific">Artemia franciscana</name>
    <name type="common">Brine shrimp</name>
    <name type="synonym">Artemia sanfranciscana</name>
    <dbReference type="NCBI Taxonomy" id="6661"/>
    <lineage>
        <taxon>Eukaryota</taxon>
        <taxon>Metazoa</taxon>
        <taxon>Ecdysozoa</taxon>
        <taxon>Arthropoda</taxon>
        <taxon>Crustacea</taxon>
        <taxon>Branchiopoda</taxon>
        <taxon>Anostraca</taxon>
        <taxon>Artemiidae</taxon>
        <taxon>Artemia</taxon>
    </lineage>
</organism>
<accession>A0AA88KYL6</accession>
<evidence type="ECO:0000256" key="1">
    <source>
        <dbReference type="ARBA" id="ARBA00001954"/>
    </source>
</evidence>
<dbReference type="GO" id="GO:0005759">
    <property type="term" value="C:mitochondrial matrix"/>
    <property type="evidence" value="ECO:0007669"/>
    <property type="project" value="TreeGrafter"/>
</dbReference>
<dbReference type="Proteomes" id="UP001187531">
    <property type="component" value="Unassembled WGS sequence"/>
</dbReference>
<gene>
    <name evidence="2" type="ORF">QYM36_011181</name>
</gene>
<evidence type="ECO:0000313" key="2">
    <source>
        <dbReference type="EMBL" id="KAK2712408.1"/>
    </source>
</evidence>
<dbReference type="PANTHER" id="PTHR21052">
    <property type="entry name" value="SPERMATOGENESIS ASSOCIATED 11-RELATED"/>
    <property type="match status" value="1"/>
</dbReference>
<keyword evidence="3" id="KW-1185">Reference proteome</keyword>
<evidence type="ECO:0000313" key="3">
    <source>
        <dbReference type="Proteomes" id="UP001187531"/>
    </source>
</evidence>
<name>A0AA88KYL6_ARTSF</name>
<protein>
    <submittedName>
        <fullName evidence="2">Uncharacterized protein</fullName>
    </submittedName>
</protein>
<sequence length="218" mass="25450">MKIRHFLLLRREFFSSVPKLDNSKKTLIYGTWFNTEMKRKLEDSLVVVNDFITEEEETSLMKEVGPYLEKLIYEKDHWDDAIHGFRETERLHWSKANTSILDRVKELAIPPGTTPIKFIHVLDLEANGVIKPHVDSVRFCGNTIAGLSLLSDSVMRLIHEQNKEIKVDILLKRRSLYIMRDFARYDFSHGILGNDESYFDGVPVQKTRRVSVICRNEP</sequence>
<dbReference type="SUPFAM" id="SSF51197">
    <property type="entry name" value="Clavaminate synthase-like"/>
    <property type="match status" value="1"/>
</dbReference>
<dbReference type="AlphaFoldDB" id="A0AA88KYL6"/>
<dbReference type="GO" id="GO:0006631">
    <property type="term" value="P:fatty acid metabolic process"/>
    <property type="evidence" value="ECO:0007669"/>
    <property type="project" value="TreeGrafter"/>
</dbReference>
<reference evidence="2" key="1">
    <citation type="submission" date="2023-07" db="EMBL/GenBank/DDBJ databases">
        <title>Chromosome-level genome assembly of Artemia franciscana.</title>
        <authorList>
            <person name="Jo E."/>
        </authorList>
    </citation>
    <scope>NUCLEOTIDE SEQUENCE</scope>
    <source>
        <tissue evidence="2">Whole body</tissue>
    </source>
</reference>
<proteinExistence type="predicted"/>